<organism evidence="1">
    <name type="scientific">marine sediment metagenome</name>
    <dbReference type="NCBI Taxonomy" id="412755"/>
    <lineage>
        <taxon>unclassified sequences</taxon>
        <taxon>metagenomes</taxon>
        <taxon>ecological metagenomes</taxon>
    </lineage>
</organism>
<accession>A0A0F9AK11</accession>
<comment type="caution">
    <text evidence="1">The sequence shown here is derived from an EMBL/GenBank/DDBJ whole genome shotgun (WGS) entry which is preliminary data.</text>
</comment>
<dbReference type="AlphaFoldDB" id="A0A0F9AK11"/>
<gene>
    <name evidence="1" type="ORF">LCGC14_2640780</name>
</gene>
<protein>
    <submittedName>
        <fullName evidence="1">Uncharacterized protein</fullName>
    </submittedName>
</protein>
<dbReference type="EMBL" id="LAZR01045540">
    <property type="protein sequence ID" value="KKK98635.1"/>
    <property type="molecule type" value="Genomic_DNA"/>
</dbReference>
<name>A0A0F9AK11_9ZZZZ</name>
<reference evidence="1" key="1">
    <citation type="journal article" date="2015" name="Nature">
        <title>Complex archaea that bridge the gap between prokaryotes and eukaryotes.</title>
        <authorList>
            <person name="Spang A."/>
            <person name="Saw J.H."/>
            <person name="Jorgensen S.L."/>
            <person name="Zaremba-Niedzwiedzka K."/>
            <person name="Martijn J."/>
            <person name="Lind A.E."/>
            <person name="van Eijk R."/>
            <person name="Schleper C."/>
            <person name="Guy L."/>
            <person name="Ettema T.J."/>
        </authorList>
    </citation>
    <scope>NUCLEOTIDE SEQUENCE</scope>
</reference>
<sequence>MRLRYTLSQKDEKWAKTAEQREASLASTRAHLKSKGLSGRRLGLKMRDATLSTMKSDPEYMRGMGQGRLDAACELDYSEERSESAYNLGYYRGYTNYYRDTRGGLVMHTEQYEEMS</sequence>
<evidence type="ECO:0000313" key="1">
    <source>
        <dbReference type="EMBL" id="KKK98635.1"/>
    </source>
</evidence>
<proteinExistence type="predicted"/>